<dbReference type="OrthoDB" id="9813965at2"/>
<reference evidence="3 4" key="1">
    <citation type="submission" date="2018-01" db="EMBL/GenBank/DDBJ databases">
        <title>The whole genome sequencing and assembly of Halobacillus litoralis ERB031 strain.</title>
        <authorList>
            <person name="Lee S.-J."/>
            <person name="Park M.-K."/>
            <person name="Kim J.-Y."/>
            <person name="Lee Y.-J."/>
            <person name="Yi H."/>
            <person name="Bahn Y.-S."/>
            <person name="Kim J.F."/>
            <person name="Lee D.-W."/>
        </authorList>
    </citation>
    <scope>NUCLEOTIDE SEQUENCE [LARGE SCALE GENOMIC DNA]</scope>
    <source>
        <strain evidence="3 4">ERB 031</strain>
    </source>
</reference>
<evidence type="ECO:0000256" key="1">
    <source>
        <dbReference type="ARBA" id="ARBA00022723"/>
    </source>
</evidence>
<keyword evidence="1" id="KW-0479">Metal-binding</keyword>
<dbReference type="FunFam" id="3.30.70.100:FF:000001">
    <property type="entry name" value="ATPase copper transporting beta"/>
    <property type="match status" value="1"/>
</dbReference>
<dbReference type="CDD" id="cd00371">
    <property type="entry name" value="HMA"/>
    <property type="match status" value="1"/>
</dbReference>
<evidence type="ECO:0000313" key="4">
    <source>
        <dbReference type="Proteomes" id="UP000287756"/>
    </source>
</evidence>
<dbReference type="InterPro" id="IPR000428">
    <property type="entry name" value="Cu-bd"/>
</dbReference>
<dbReference type="PRINTS" id="PR00944">
    <property type="entry name" value="CUEXPORT"/>
</dbReference>
<dbReference type="InterPro" id="IPR006121">
    <property type="entry name" value="HMA_dom"/>
</dbReference>
<proteinExistence type="predicted"/>
<dbReference type="GO" id="GO:0005507">
    <property type="term" value="F:copper ion binding"/>
    <property type="evidence" value="ECO:0007669"/>
    <property type="project" value="InterPro"/>
</dbReference>
<name>A0A410M927_9BACI</name>
<dbReference type="Pfam" id="PF00403">
    <property type="entry name" value="HMA"/>
    <property type="match status" value="1"/>
</dbReference>
<dbReference type="EMBL" id="CP026118">
    <property type="protein sequence ID" value="QAS51197.1"/>
    <property type="molecule type" value="Genomic_DNA"/>
</dbReference>
<accession>A0A410M927</accession>
<evidence type="ECO:0000313" key="3">
    <source>
        <dbReference type="EMBL" id="QAS51197.1"/>
    </source>
</evidence>
<dbReference type="AlphaFoldDB" id="A0A410M927"/>
<dbReference type="Gene3D" id="3.30.70.100">
    <property type="match status" value="1"/>
</dbReference>
<dbReference type="KEGG" id="hli:HLI_02725"/>
<feature type="domain" description="HMA" evidence="2">
    <location>
        <begin position="1"/>
        <end position="66"/>
    </location>
</feature>
<organism evidence="3 4">
    <name type="scientific">Halobacillus litoralis</name>
    <dbReference type="NCBI Taxonomy" id="45668"/>
    <lineage>
        <taxon>Bacteria</taxon>
        <taxon>Bacillati</taxon>
        <taxon>Bacillota</taxon>
        <taxon>Bacilli</taxon>
        <taxon>Bacillales</taxon>
        <taxon>Bacillaceae</taxon>
        <taxon>Halobacillus</taxon>
    </lineage>
</organism>
<dbReference type="GO" id="GO:0006825">
    <property type="term" value="P:copper ion transport"/>
    <property type="evidence" value="ECO:0007669"/>
    <property type="project" value="InterPro"/>
</dbReference>
<dbReference type="InterPro" id="IPR036163">
    <property type="entry name" value="HMA_dom_sf"/>
</dbReference>
<gene>
    <name evidence="3" type="ORF">HLI_02725</name>
</gene>
<dbReference type="InterPro" id="IPR017969">
    <property type="entry name" value="Heavy-metal-associated_CS"/>
</dbReference>
<sequence length="66" mass="7251">MKTVLNVEGMTCEHCKSAVNGALKEVDGVEQVDVDLETGKVEVTHSETANKVEMREVVEEQGYDVI</sequence>
<dbReference type="PROSITE" id="PS50846">
    <property type="entry name" value="HMA_2"/>
    <property type="match status" value="1"/>
</dbReference>
<dbReference type="Proteomes" id="UP000287756">
    <property type="component" value="Chromosome"/>
</dbReference>
<dbReference type="RefSeq" id="WP_128522954.1">
    <property type="nucleotide sequence ID" value="NZ_CANLVY010000003.1"/>
</dbReference>
<dbReference type="SUPFAM" id="SSF55008">
    <property type="entry name" value="HMA, heavy metal-associated domain"/>
    <property type="match status" value="1"/>
</dbReference>
<protein>
    <submittedName>
        <fullName evidence="3">Copper-binding protein</fullName>
    </submittedName>
</protein>
<dbReference type="PROSITE" id="PS01047">
    <property type="entry name" value="HMA_1"/>
    <property type="match status" value="1"/>
</dbReference>
<evidence type="ECO:0000259" key="2">
    <source>
        <dbReference type="PROSITE" id="PS50846"/>
    </source>
</evidence>